<gene>
    <name evidence="2" type="ORF">CYMTET_50042</name>
</gene>
<dbReference type="AlphaFoldDB" id="A0AAE0BNZ4"/>
<organism evidence="2 3">
    <name type="scientific">Cymbomonas tetramitiformis</name>
    <dbReference type="NCBI Taxonomy" id="36881"/>
    <lineage>
        <taxon>Eukaryota</taxon>
        <taxon>Viridiplantae</taxon>
        <taxon>Chlorophyta</taxon>
        <taxon>Pyramimonadophyceae</taxon>
        <taxon>Pyramimonadales</taxon>
        <taxon>Pyramimonadaceae</taxon>
        <taxon>Cymbomonas</taxon>
    </lineage>
</organism>
<name>A0AAE0BNZ4_9CHLO</name>
<sequence>MSTQELGQLLAVGEGVVQLSANSARREARTGVETHTEASAWNVAARDAGVGRRRSEDIRTIGCAKERWAQSDTFSDVLRNTANAAGPKKKNFIESRLLSATWIVNGTTMSTRGVKYAIVSLALLAFTIGATSEETPQTTVREFQQRELLQVAPPMGVGGPPVEGPPVATEPQVQEAAAAPAAAESGGTSMVVYIFIYLIGVGLGVGGYMAFEKYGAPFLEAANQPAKAGGKASVTDLKAKLERLRQATAENA</sequence>
<accession>A0AAE0BNZ4</accession>
<keyword evidence="1" id="KW-0472">Membrane</keyword>
<keyword evidence="1" id="KW-1133">Transmembrane helix</keyword>
<feature type="transmembrane region" description="Helical" evidence="1">
    <location>
        <begin position="190"/>
        <end position="211"/>
    </location>
</feature>
<keyword evidence="1" id="KW-0812">Transmembrane</keyword>
<dbReference type="Proteomes" id="UP001190700">
    <property type="component" value="Unassembled WGS sequence"/>
</dbReference>
<comment type="caution">
    <text evidence="2">The sequence shown here is derived from an EMBL/GenBank/DDBJ whole genome shotgun (WGS) entry which is preliminary data.</text>
</comment>
<evidence type="ECO:0000313" key="3">
    <source>
        <dbReference type="Proteomes" id="UP001190700"/>
    </source>
</evidence>
<evidence type="ECO:0000256" key="1">
    <source>
        <dbReference type="SAM" id="Phobius"/>
    </source>
</evidence>
<reference evidence="2 3" key="1">
    <citation type="journal article" date="2015" name="Genome Biol. Evol.">
        <title>Comparative Genomics of a Bacterivorous Green Alga Reveals Evolutionary Causalities and Consequences of Phago-Mixotrophic Mode of Nutrition.</title>
        <authorList>
            <person name="Burns J.A."/>
            <person name="Paasch A."/>
            <person name="Narechania A."/>
            <person name="Kim E."/>
        </authorList>
    </citation>
    <scope>NUCLEOTIDE SEQUENCE [LARGE SCALE GENOMIC DNA]</scope>
    <source>
        <strain evidence="2 3">PLY_AMNH</strain>
    </source>
</reference>
<protein>
    <recommendedName>
        <fullName evidence="4">Transmembrane protein</fullName>
    </recommendedName>
</protein>
<proteinExistence type="predicted"/>
<keyword evidence="3" id="KW-1185">Reference proteome</keyword>
<evidence type="ECO:0008006" key="4">
    <source>
        <dbReference type="Google" id="ProtNLM"/>
    </source>
</evidence>
<evidence type="ECO:0000313" key="2">
    <source>
        <dbReference type="EMBL" id="KAK3240088.1"/>
    </source>
</evidence>
<dbReference type="EMBL" id="LGRX02033745">
    <property type="protein sequence ID" value="KAK3240088.1"/>
    <property type="molecule type" value="Genomic_DNA"/>
</dbReference>